<feature type="region of interest" description="Disordered" evidence="1">
    <location>
        <begin position="408"/>
        <end position="446"/>
    </location>
</feature>
<dbReference type="AlphaFoldDB" id="A0A6C1B3L5"/>
<evidence type="ECO:0000256" key="2">
    <source>
        <dbReference type="SAM" id="SignalP"/>
    </source>
</evidence>
<gene>
    <name evidence="4" type="ORF">G3580_04260</name>
</gene>
<organism evidence="4 5">
    <name type="scientific">Nitrogeniibacter mangrovi</name>
    <dbReference type="NCBI Taxonomy" id="2016596"/>
    <lineage>
        <taxon>Bacteria</taxon>
        <taxon>Pseudomonadati</taxon>
        <taxon>Pseudomonadota</taxon>
        <taxon>Betaproteobacteria</taxon>
        <taxon>Rhodocyclales</taxon>
        <taxon>Zoogloeaceae</taxon>
        <taxon>Nitrogeniibacter</taxon>
    </lineage>
</organism>
<dbReference type="Pfam" id="PF13584">
    <property type="entry name" value="BatD"/>
    <property type="match status" value="1"/>
</dbReference>
<sequence>MRLRRLLFAMFATCAVLLGAVPARAAVDAWLDHDRIAAGDTVRLILQRDGSGGDDPDLSPLKADFDILGTGSTSSVQIVNGSMSSTRRVTVTLSPTHAGQLTLPPLAWGGEHTPPLQLTVGGAGAAPTQGSTPGGASAGAVFIESTLSPARPYVQAATRLTVRLYAAEPLYQASLSLPAATDVLVQRIGDDQQNRIERGGRSYQVVTRTYLLFPQKSGTLQLAGPVLDAQVADSRGPLAGAPPGFGNLFGRNPFAGMVATRPMRLHGDPISLEVRPRPAAATGTDWLPARSLTLSETWAPGSGPVHVGDPITRHVTLRAEGLTAAQLPDPGARMTPPDGVKAYPDQAQQDTAVQGDQVVGTRRQAIAFIADHAGTVTLPAVHVPWWDTAADAPRDATLPARTLTVLPAAAGAPAPPPPARRAATPTPAAQAAPPHASTPPVPAPAGNTDRWRVSAFALAALWLATLALWAWRARRRPRAGNAPTPPPIEHRPAAAEARQAFRRACAANDAAAARRHLLAWHGAVRGDAAASGGLAALMRETDDAALHAHLRELDRACFGGGPWQGAALAKALDRLPAPPAMSAAQTGLPSLYP</sequence>
<evidence type="ECO:0000313" key="4">
    <source>
        <dbReference type="EMBL" id="QID16920.1"/>
    </source>
</evidence>
<dbReference type="RefSeq" id="WP_173764088.1">
    <property type="nucleotide sequence ID" value="NZ_CP048836.1"/>
</dbReference>
<feature type="region of interest" description="Disordered" evidence="1">
    <location>
        <begin position="112"/>
        <end position="135"/>
    </location>
</feature>
<evidence type="ECO:0000259" key="3">
    <source>
        <dbReference type="Pfam" id="PF25607"/>
    </source>
</evidence>
<dbReference type="PANTHER" id="PTHR40940:SF1">
    <property type="entry name" value="PROTEIN BATD"/>
    <property type="match status" value="1"/>
</dbReference>
<feature type="chain" id="PRO_5025624311" evidence="2">
    <location>
        <begin position="26"/>
        <end position="593"/>
    </location>
</feature>
<dbReference type="EMBL" id="CP048836">
    <property type="protein sequence ID" value="QID16920.1"/>
    <property type="molecule type" value="Genomic_DNA"/>
</dbReference>
<proteinExistence type="predicted"/>
<feature type="domain" description="DUF7939" evidence="3">
    <location>
        <begin position="495"/>
        <end position="577"/>
    </location>
</feature>
<evidence type="ECO:0000313" key="5">
    <source>
        <dbReference type="Proteomes" id="UP000501991"/>
    </source>
</evidence>
<feature type="compositionally biased region" description="Low complexity" evidence="1">
    <location>
        <begin position="420"/>
        <end position="435"/>
    </location>
</feature>
<accession>A0A6C1B3L5</accession>
<dbReference type="InterPro" id="IPR025738">
    <property type="entry name" value="BatD"/>
</dbReference>
<dbReference type="Proteomes" id="UP000501991">
    <property type="component" value="Chromosome"/>
</dbReference>
<reference evidence="4 5" key="1">
    <citation type="submission" date="2020-02" db="EMBL/GenBank/DDBJ databases">
        <title>Nitrogenibacter mangrovi gen. nov., sp. nov. isolated from mangrove sediment, a denitrifying betaproteobacterium.</title>
        <authorList>
            <person name="Liao H."/>
            <person name="Tian Y."/>
        </authorList>
    </citation>
    <scope>NUCLEOTIDE SEQUENCE [LARGE SCALE GENOMIC DNA]</scope>
    <source>
        <strain evidence="4 5">M9-3-2</strain>
    </source>
</reference>
<dbReference type="PANTHER" id="PTHR40940">
    <property type="entry name" value="PROTEIN BATD-RELATED"/>
    <property type="match status" value="1"/>
</dbReference>
<evidence type="ECO:0000256" key="1">
    <source>
        <dbReference type="SAM" id="MobiDB-lite"/>
    </source>
</evidence>
<feature type="signal peptide" evidence="2">
    <location>
        <begin position="1"/>
        <end position="25"/>
    </location>
</feature>
<dbReference type="Pfam" id="PF25607">
    <property type="entry name" value="DUF7939"/>
    <property type="match status" value="1"/>
</dbReference>
<keyword evidence="2" id="KW-0732">Signal</keyword>
<dbReference type="KEGG" id="azq:G3580_04260"/>
<protein>
    <submittedName>
        <fullName evidence="4">Protein BatD</fullName>
    </submittedName>
</protein>
<dbReference type="InterPro" id="IPR057699">
    <property type="entry name" value="DUF7939"/>
</dbReference>
<name>A0A6C1B3L5_9RHOO</name>
<keyword evidence="5" id="KW-1185">Reference proteome</keyword>